<dbReference type="SMART" id="SM00267">
    <property type="entry name" value="GGDEF"/>
    <property type="match status" value="1"/>
</dbReference>
<dbReference type="GO" id="GO:0005886">
    <property type="term" value="C:plasma membrane"/>
    <property type="evidence" value="ECO:0007669"/>
    <property type="project" value="TreeGrafter"/>
</dbReference>
<feature type="transmembrane region" description="Helical" evidence="1">
    <location>
        <begin position="191"/>
        <end position="221"/>
    </location>
</feature>
<dbReference type="Proteomes" id="UP000199501">
    <property type="component" value="Unassembled WGS sequence"/>
</dbReference>
<reference evidence="4" key="1">
    <citation type="submission" date="2016-10" db="EMBL/GenBank/DDBJ databases">
        <authorList>
            <person name="Varghese N."/>
            <person name="Submissions S."/>
        </authorList>
    </citation>
    <scope>NUCLEOTIDE SEQUENCE [LARGE SCALE GENOMIC DNA]</scope>
    <source>
        <strain evidence="4">IBRC-M 10403</strain>
    </source>
</reference>
<dbReference type="InterPro" id="IPR050469">
    <property type="entry name" value="Diguanylate_Cyclase"/>
</dbReference>
<dbReference type="Gene3D" id="3.30.70.270">
    <property type="match status" value="1"/>
</dbReference>
<dbReference type="GO" id="GO:1902201">
    <property type="term" value="P:negative regulation of bacterial-type flagellum-dependent cell motility"/>
    <property type="evidence" value="ECO:0007669"/>
    <property type="project" value="TreeGrafter"/>
</dbReference>
<dbReference type="GO" id="GO:0052621">
    <property type="term" value="F:diguanylate cyclase activity"/>
    <property type="evidence" value="ECO:0007669"/>
    <property type="project" value="TreeGrafter"/>
</dbReference>
<dbReference type="PROSITE" id="PS50887">
    <property type="entry name" value="GGDEF"/>
    <property type="match status" value="1"/>
</dbReference>
<dbReference type="STRING" id="1271860.SAMN05216174_1011049"/>
<feature type="transmembrane region" description="Helical" evidence="1">
    <location>
        <begin position="145"/>
        <end position="171"/>
    </location>
</feature>
<feature type="domain" description="GGDEF" evidence="2">
    <location>
        <begin position="264"/>
        <end position="402"/>
    </location>
</feature>
<keyword evidence="1" id="KW-0472">Membrane</keyword>
<proteinExistence type="predicted"/>
<dbReference type="FunFam" id="3.30.70.270:FF:000001">
    <property type="entry name" value="Diguanylate cyclase domain protein"/>
    <property type="match status" value="1"/>
</dbReference>
<protein>
    <submittedName>
        <fullName evidence="3">Diguanylate cyclase (GGDEF) domain-containing protein</fullName>
    </submittedName>
</protein>
<dbReference type="PANTHER" id="PTHR45138">
    <property type="entry name" value="REGULATORY COMPONENTS OF SENSORY TRANSDUCTION SYSTEM"/>
    <property type="match status" value="1"/>
</dbReference>
<dbReference type="CDD" id="cd01949">
    <property type="entry name" value="GGDEF"/>
    <property type="match status" value="1"/>
</dbReference>
<dbReference type="InterPro" id="IPR043128">
    <property type="entry name" value="Rev_trsase/Diguanyl_cyclase"/>
</dbReference>
<sequence>MTVFLLAVEGITAVLTVIMVAHSEVDGPALVTFGCVAGLGLVIGEITRHVERARRRFDDTPHINLTSVWTLAAALLLPPPLTVLVVVLLYQHLFWRSWAHVAGVHAYRLVYSACTVILAASASGEICRVLGFTPSDLSAWREPGSVGVVLAAILAYSIVNSGLVEAAIVLSDGGFDVRRVLGTTRENALEYGTLGLGATGALLLTLYPAWVLLMVPALLVLHRSVLMRQLEEAASTDPKTGLANPAGWTNIANRELDRATRDGGTVGVLMVDLDHFKKINDTHGHLVGDQVLKAVAQTLAKAVRRHDLVGRWGGEEFAVLCPDVSGAELVRIADRVCDLVRHLDVPVSLAGDHLVVDHLTVSVGAARYPESGPTLQDILLAADGCLFAAKNNGRDQVQSGRTPVDERDHAIRP</sequence>
<feature type="transmembrane region" description="Helical" evidence="1">
    <location>
        <begin position="29"/>
        <end position="47"/>
    </location>
</feature>
<dbReference type="InterPro" id="IPR000160">
    <property type="entry name" value="GGDEF_dom"/>
</dbReference>
<evidence type="ECO:0000313" key="3">
    <source>
        <dbReference type="EMBL" id="SDC33402.1"/>
    </source>
</evidence>
<keyword evidence="1" id="KW-0812">Transmembrane</keyword>
<organism evidence="3 4">
    <name type="scientific">Actinokineospora iranica</name>
    <dbReference type="NCBI Taxonomy" id="1271860"/>
    <lineage>
        <taxon>Bacteria</taxon>
        <taxon>Bacillati</taxon>
        <taxon>Actinomycetota</taxon>
        <taxon>Actinomycetes</taxon>
        <taxon>Pseudonocardiales</taxon>
        <taxon>Pseudonocardiaceae</taxon>
        <taxon>Actinokineospora</taxon>
    </lineage>
</organism>
<gene>
    <name evidence="3" type="ORF">SAMN05216174_1011049</name>
</gene>
<accession>A0A1G6KQL8</accession>
<dbReference type="GO" id="GO:0043709">
    <property type="term" value="P:cell adhesion involved in single-species biofilm formation"/>
    <property type="evidence" value="ECO:0007669"/>
    <property type="project" value="TreeGrafter"/>
</dbReference>
<dbReference type="EMBL" id="FMZZ01000001">
    <property type="protein sequence ID" value="SDC33402.1"/>
    <property type="molecule type" value="Genomic_DNA"/>
</dbReference>
<keyword evidence="1" id="KW-1133">Transmembrane helix</keyword>
<evidence type="ECO:0000256" key="1">
    <source>
        <dbReference type="SAM" id="Phobius"/>
    </source>
</evidence>
<evidence type="ECO:0000313" key="4">
    <source>
        <dbReference type="Proteomes" id="UP000199501"/>
    </source>
</evidence>
<dbReference type="AlphaFoldDB" id="A0A1G6KQL8"/>
<keyword evidence="4" id="KW-1185">Reference proteome</keyword>
<dbReference type="PANTHER" id="PTHR45138:SF9">
    <property type="entry name" value="DIGUANYLATE CYCLASE DGCM-RELATED"/>
    <property type="match status" value="1"/>
</dbReference>
<name>A0A1G6KQL8_9PSEU</name>
<evidence type="ECO:0000259" key="2">
    <source>
        <dbReference type="PROSITE" id="PS50887"/>
    </source>
</evidence>
<feature type="transmembrane region" description="Helical" evidence="1">
    <location>
        <begin position="5"/>
        <end position="23"/>
    </location>
</feature>
<dbReference type="NCBIfam" id="TIGR00254">
    <property type="entry name" value="GGDEF"/>
    <property type="match status" value="1"/>
</dbReference>
<dbReference type="InterPro" id="IPR029787">
    <property type="entry name" value="Nucleotide_cyclase"/>
</dbReference>
<feature type="transmembrane region" description="Helical" evidence="1">
    <location>
        <begin position="68"/>
        <end position="90"/>
    </location>
</feature>
<dbReference type="Pfam" id="PF00990">
    <property type="entry name" value="GGDEF"/>
    <property type="match status" value="1"/>
</dbReference>
<dbReference type="SUPFAM" id="SSF55073">
    <property type="entry name" value="Nucleotide cyclase"/>
    <property type="match status" value="1"/>
</dbReference>